<keyword evidence="3" id="KW-1185">Reference proteome</keyword>
<sequence>MVPRGHLAHVLSELCSRGLPPQPASSGAAVACCKAAGTGWQRAVLLLHSARRLWPLQTLKAAICSSLAAHGLSSWRAAEALLRQLGQSGGILNIVHFNSLLDTLSDGGLWANALNQVRKCDATPDAVTFNTLIHASSGKFWQLSRSLLQTMTGARLVCTVKSYGALAAGLETLRFWQHAVDLLQSMHCKTLEMNTIVKGSVAGVLESVSWQRAAVLAGDTMQLHRKMITATVRNWEGSLRVLSIFEHRSIRQDACMWASASERSWSLALSISQACQWHGLSLNTMATGMLVRPLRDAHSWQEASHLLQLTEEQYLQANLVTRGLLTSACSSSHCWSASIQVLDAARAAAILLDTHIHNMAAGGAAKKGDWEASCEIIRALWPRRLQADELTPASVFSGVVSQHRWQRGLQLLAELQPTKPLANAARALALDLCAEAAKWKLAVAWLSAAAQPPAEAFAAALAALAGTGKVLQAYGLLVSLRNQMLRLEPLHLTHALAVARDGQPWASSLKVLRFGQLIGLCLHQGAWHAGVDACGSWKHAMLILASAQSSDVEPDATSVATAIGRASTRSATTTLNLLHQLQHIQLSRISEDRNWLQY</sequence>
<name>A0A812I4D3_9DINO</name>
<comment type="similarity">
    <text evidence="1">Belongs to the PPR family. P subfamily.</text>
</comment>
<evidence type="ECO:0000256" key="1">
    <source>
        <dbReference type="ARBA" id="ARBA00007626"/>
    </source>
</evidence>
<dbReference type="PANTHER" id="PTHR46128:SF193">
    <property type="entry name" value="TETRATRICOPEPTIDE-LIKE HELICAL DOMAIN SUPERFAMILY"/>
    <property type="match status" value="1"/>
</dbReference>
<dbReference type="Proteomes" id="UP000604046">
    <property type="component" value="Unassembled WGS sequence"/>
</dbReference>
<proteinExistence type="inferred from homology"/>
<accession>A0A812I4D3</accession>
<protein>
    <submittedName>
        <fullName evidence="2">PPR4 protein</fullName>
    </submittedName>
</protein>
<evidence type="ECO:0000313" key="2">
    <source>
        <dbReference type="EMBL" id="CAE6971894.1"/>
    </source>
</evidence>
<dbReference type="AlphaFoldDB" id="A0A812I4D3"/>
<dbReference type="EMBL" id="CAJNDS010000158">
    <property type="protein sequence ID" value="CAE6971894.1"/>
    <property type="molecule type" value="Genomic_DNA"/>
</dbReference>
<dbReference type="InterPro" id="IPR011990">
    <property type="entry name" value="TPR-like_helical_dom_sf"/>
</dbReference>
<evidence type="ECO:0000313" key="3">
    <source>
        <dbReference type="Proteomes" id="UP000604046"/>
    </source>
</evidence>
<organism evidence="2 3">
    <name type="scientific">Symbiodinium natans</name>
    <dbReference type="NCBI Taxonomy" id="878477"/>
    <lineage>
        <taxon>Eukaryota</taxon>
        <taxon>Sar</taxon>
        <taxon>Alveolata</taxon>
        <taxon>Dinophyceae</taxon>
        <taxon>Suessiales</taxon>
        <taxon>Symbiodiniaceae</taxon>
        <taxon>Symbiodinium</taxon>
    </lineage>
</organism>
<dbReference type="PROSITE" id="PS51257">
    <property type="entry name" value="PROKAR_LIPOPROTEIN"/>
    <property type="match status" value="1"/>
</dbReference>
<dbReference type="InterPro" id="IPR050872">
    <property type="entry name" value="PPR_P_subfamily"/>
</dbReference>
<dbReference type="PANTHER" id="PTHR46128">
    <property type="entry name" value="MITOCHONDRIAL GROUP I INTRON SPLICING FACTOR CCM1"/>
    <property type="match status" value="1"/>
</dbReference>
<dbReference type="Gene3D" id="1.25.40.10">
    <property type="entry name" value="Tetratricopeptide repeat domain"/>
    <property type="match status" value="2"/>
</dbReference>
<gene>
    <name evidence="2" type="primary">PPR4</name>
    <name evidence="2" type="ORF">SNAT2548_LOCUS2672</name>
</gene>
<comment type="caution">
    <text evidence="2">The sequence shown here is derived from an EMBL/GenBank/DDBJ whole genome shotgun (WGS) entry which is preliminary data.</text>
</comment>
<reference evidence="2" key="1">
    <citation type="submission" date="2021-02" db="EMBL/GenBank/DDBJ databases">
        <authorList>
            <person name="Dougan E. K."/>
            <person name="Rhodes N."/>
            <person name="Thang M."/>
            <person name="Chan C."/>
        </authorList>
    </citation>
    <scope>NUCLEOTIDE SEQUENCE</scope>
</reference>
<dbReference type="OrthoDB" id="414665at2759"/>